<evidence type="ECO:0000256" key="2">
    <source>
        <dbReference type="ARBA" id="ARBA00005340"/>
    </source>
</evidence>
<keyword evidence="5" id="KW-0255">Endonuclease</keyword>
<dbReference type="GO" id="GO:0003677">
    <property type="term" value="F:DNA binding"/>
    <property type="evidence" value="ECO:0007669"/>
    <property type="project" value="InterPro"/>
</dbReference>
<dbReference type="GO" id="GO:0006284">
    <property type="term" value="P:base-excision repair"/>
    <property type="evidence" value="ECO:0007669"/>
    <property type="project" value="TreeGrafter"/>
</dbReference>
<dbReference type="HAMAP" id="MF_00152">
    <property type="entry name" value="Nfo"/>
    <property type="match status" value="1"/>
</dbReference>
<dbReference type="CDD" id="cd00019">
    <property type="entry name" value="AP2Ec"/>
    <property type="match status" value="1"/>
</dbReference>
<dbReference type="InterPro" id="IPR018246">
    <property type="entry name" value="AP_endonuc_F2_Zn_BS"/>
</dbReference>
<gene>
    <name evidence="11" type="ORF">ENJ63_00765</name>
</gene>
<sequence length="277" mass="31172">ERIKKVGGVALQIFTRNQRQWSHRPLTQEEGLNFLEARKRLGIRHVFSHASYLVNLASPKRALWERSIEAMVEELKRCHELGIPWVVLHPGSHSGVGVEEGLSRCVDGLDAIFSRVDSSVTCGILLETTSGQGTSLGSSLEELAYIVEQSSYSDRLGLCVDTCHIFSAGYDIRSSEGFHSFFEEVERLLGLKRIRLFHLNDSKRGLASRIDRHEHIGRGEIGLDAFRFLLNHKEFCHIPMVLETPKGKDLEEDVMNLGVLRGLLEKRPNTPSSFVLA</sequence>
<evidence type="ECO:0000256" key="5">
    <source>
        <dbReference type="ARBA" id="ARBA00022759"/>
    </source>
</evidence>
<evidence type="ECO:0000256" key="9">
    <source>
        <dbReference type="ARBA" id="ARBA00023204"/>
    </source>
</evidence>
<evidence type="ECO:0000256" key="1">
    <source>
        <dbReference type="ARBA" id="ARBA00001947"/>
    </source>
</evidence>
<dbReference type="FunFam" id="3.20.20.150:FF:000001">
    <property type="entry name" value="Probable endonuclease 4"/>
    <property type="match status" value="1"/>
</dbReference>
<dbReference type="SUPFAM" id="SSF51658">
    <property type="entry name" value="Xylose isomerase-like"/>
    <property type="match status" value="1"/>
</dbReference>
<dbReference type="EMBL" id="DRND01000067">
    <property type="protein sequence ID" value="HFC46396.1"/>
    <property type="molecule type" value="Genomic_DNA"/>
</dbReference>
<dbReference type="Proteomes" id="UP000885797">
    <property type="component" value="Unassembled WGS sequence"/>
</dbReference>
<keyword evidence="6" id="KW-0227">DNA damage</keyword>
<dbReference type="InterPro" id="IPR013022">
    <property type="entry name" value="Xyl_isomerase-like_TIM-brl"/>
</dbReference>
<accession>A0A7V2SV69</accession>
<feature type="non-terminal residue" evidence="11">
    <location>
        <position position="1"/>
    </location>
</feature>
<evidence type="ECO:0000313" key="11">
    <source>
        <dbReference type="EMBL" id="HFC46396.1"/>
    </source>
</evidence>
<keyword evidence="9" id="KW-0234">DNA repair</keyword>
<dbReference type="NCBIfam" id="TIGR00587">
    <property type="entry name" value="nfo"/>
    <property type="match status" value="1"/>
</dbReference>
<evidence type="ECO:0000256" key="4">
    <source>
        <dbReference type="ARBA" id="ARBA00022723"/>
    </source>
</evidence>
<reference evidence="11" key="1">
    <citation type="journal article" date="2020" name="mSystems">
        <title>Genome- and Community-Level Interaction Insights into Carbon Utilization and Element Cycling Functions of Hydrothermarchaeota in Hydrothermal Sediment.</title>
        <authorList>
            <person name="Zhou Z."/>
            <person name="Liu Y."/>
            <person name="Xu W."/>
            <person name="Pan J."/>
            <person name="Luo Z.H."/>
            <person name="Li M."/>
        </authorList>
    </citation>
    <scope>NUCLEOTIDE SEQUENCE [LARGE SCALE GENOMIC DNA]</scope>
    <source>
        <strain evidence="11">HyVt-503</strain>
    </source>
</reference>
<keyword evidence="7" id="KW-0378">Hydrolase</keyword>
<dbReference type="PANTHER" id="PTHR21445:SF0">
    <property type="entry name" value="APURINIC-APYRIMIDINIC ENDONUCLEASE"/>
    <property type="match status" value="1"/>
</dbReference>
<evidence type="ECO:0000256" key="8">
    <source>
        <dbReference type="ARBA" id="ARBA00022833"/>
    </source>
</evidence>
<comment type="caution">
    <text evidence="11">The sequence shown here is derived from an EMBL/GenBank/DDBJ whole genome shotgun (WGS) entry which is preliminary data.</text>
</comment>
<evidence type="ECO:0000259" key="10">
    <source>
        <dbReference type="Pfam" id="PF01261"/>
    </source>
</evidence>
<dbReference type="GO" id="GO:0008270">
    <property type="term" value="F:zinc ion binding"/>
    <property type="evidence" value="ECO:0007669"/>
    <property type="project" value="InterPro"/>
</dbReference>
<dbReference type="InterPro" id="IPR001719">
    <property type="entry name" value="AP_endonuc_2"/>
</dbReference>
<dbReference type="GO" id="GO:0008081">
    <property type="term" value="F:phosphoric diester hydrolase activity"/>
    <property type="evidence" value="ECO:0007669"/>
    <property type="project" value="TreeGrafter"/>
</dbReference>
<name>A0A7V2SV69_9BACT</name>
<evidence type="ECO:0000256" key="3">
    <source>
        <dbReference type="ARBA" id="ARBA00022722"/>
    </source>
</evidence>
<dbReference type="PROSITE" id="PS00731">
    <property type="entry name" value="AP_NUCLEASE_F2_3"/>
    <property type="match status" value="1"/>
</dbReference>
<dbReference type="AlphaFoldDB" id="A0A7V2SV69"/>
<comment type="similarity">
    <text evidence="2">Belongs to the AP endonuclease 2 family.</text>
</comment>
<dbReference type="PROSITE" id="PS00730">
    <property type="entry name" value="AP_NUCLEASE_F2_2"/>
    <property type="match status" value="1"/>
</dbReference>
<feature type="domain" description="Xylose isomerase-like TIM barrel" evidence="10">
    <location>
        <begin position="2"/>
        <end position="251"/>
    </location>
</feature>
<keyword evidence="3" id="KW-0540">Nuclease</keyword>
<dbReference type="GO" id="GO:0003906">
    <property type="term" value="F:DNA-(apurinic or apyrimidinic site) endonuclease activity"/>
    <property type="evidence" value="ECO:0007669"/>
    <property type="project" value="TreeGrafter"/>
</dbReference>
<dbReference type="Pfam" id="PF01261">
    <property type="entry name" value="AP_endonuc_2"/>
    <property type="match status" value="1"/>
</dbReference>
<dbReference type="InterPro" id="IPR036237">
    <property type="entry name" value="Xyl_isomerase-like_sf"/>
</dbReference>
<dbReference type="Gene3D" id="3.20.20.150">
    <property type="entry name" value="Divalent-metal-dependent TIM barrel enzymes"/>
    <property type="match status" value="1"/>
</dbReference>
<keyword evidence="4" id="KW-0479">Metal-binding</keyword>
<evidence type="ECO:0000256" key="6">
    <source>
        <dbReference type="ARBA" id="ARBA00022763"/>
    </source>
</evidence>
<keyword evidence="8" id="KW-0862">Zinc</keyword>
<dbReference type="PANTHER" id="PTHR21445">
    <property type="entry name" value="ENDONUCLEASE IV ENDODEOXYRIBONUCLEASE IV"/>
    <property type="match status" value="1"/>
</dbReference>
<evidence type="ECO:0000256" key="7">
    <source>
        <dbReference type="ARBA" id="ARBA00022801"/>
    </source>
</evidence>
<protein>
    <submittedName>
        <fullName evidence="11">Deoxyribonuclease IV</fullName>
    </submittedName>
</protein>
<dbReference type="PROSITE" id="PS51432">
    <property type="entry name" value="AP_NUCLEASE_F2_4"/>
    <property type="match status" value="1"/>
</dbReference>
<dbReference type="SMART" id="SM00518">
    <property type="entry name" value="AP2Ec"/>
    <property type="match status" value="1"/>
</dbReference>
<proteinExistence type="inferred from homology"/>
<comment type="cofactor">
    <cofactor evidence="1">
        <name>Zn(2+)</name>
        <dbReference type="ChEBI" id="CHEBI:29105"/>
    </cofactor>
</comment>
<organism evidence="11">
    <name type="scientific">Dissulfuribacter thermophilus</name>
    <dbReference type="NCBI Taxonomy" id="1156395"/>
    <lineage>
        <taxon>Bacteria</taxon>
        <taxon>Pseudomonadati</taxon>
        <taxon>Thermodesulfobacteriota</taxon>
        <taxon>Dissulfuribacteria</taxon>
        <taxon>Dissulfuribacterales</taxon>
        <taxon>Dissulfuribacteraceae</taxon>
        <taxon>Dissulfuribacter</taxon>
    </lineage>
</organism>